<evidence type="ECO:0000313" key="1">
    <source>
        <dbReference type="EMBL" id="GBM87147.1"/>
    </source>
</evidence>
<protein>
    <submittedName>
        <fullName evidence="1">Uncharacterized protein</fullName>
    </submittedName>
</protein>
<accession>A0A4Y2JAP1</accession>
<sequence length="107" mass="12315">MKNEFADWLKNKILSEQKASCSEPPSIVTVHLHSGIGFGFSNKSLYHKAAQDSSVKKNWDFGFYRMLEIVCQPVEGRIPLFYLLLFARLKPKVLCFFYSNPKLLLTV</sequence>
<dbReference type="Proteomes" id="UP000499080">
    <property type="component" value="Unassembled WGS sequence"/>
</dbReference>
<keyword evidence="2" id="KW-1185">Reference proteome</keyword>
<dbReference type="AlphaFoldDB" id="A0A4Y2JAP1"/>
<evidence type="ECO:0000313" key="2">
    <source>
        <dbReference type="Proteomes" id="UP000499080"/>
    </source>
</evidence>
<name>A0A4Y2JAP1_ARAVE</name>
<comment type="caution">
    <text evidence="1">The sequence shown here is derived from an EMBL/GenBank/DDBJ whole genome shotgun (WGS) entry which is preliminary data.</text>
</comment>
<proteinExistence type="predicted"/>
<dbReference type="EMBL" id="BGPR01109800">
    <property type="protein sequence ID" value="GBM87147.1"/>
    <property type="molecule type" value="Genomic_DNA"/>
</dbReference>
<gene>
    <name evidence="1" type="ORF">AVEN_32051_1</name>
</gene>
<reference evidence="1 2" key="1">
    <citation type="journal article" date="2019" name="Sci. Rep.">
        <title>Orb-weaving spider Araneus ventricosus genome elucidates the spidroin gene catalogue.</title>
        <authorList>
            <person name="Kono N."/>
            <person name="Nakamura H."/>
            <person name="Ohtoshi R."/>
            <person name="Moran D.A.P."/>
            <person name="Shinohara A."/>
            <person name="Yoshida Y."/>
            <person name="Fujiwara M."/>
            <person name="Mori M."/>
            <person name="Tomita M."/>
            <person name="Arakawa K."/>
        </authorList>
    </citation>
    <scope>NUCLEOTIDE SEQUENCE [LARGE SCALE GENOMIC DNA]</scope>
</reference>
<organism evidence="1 2">
    <name type="scientific">Araneus ventricosus</name>
    <name type="common">Orbweaver spider</name>
    <name type="synonym">Epeira ventricosa</name>
    <dbReference type="NCBI Taxonomy" id="182803"/>
    <lineage>
        <taxon>Eukaryota</taxon>
        <taxon>Metazoa</taxon>
        <taxon>Ecdysozoa</taxon>
        <taxon>Arthropoda</taxon>
        <taxon>Chelicerata</taxon>
        <taxon>Arachnida</taxon>
        <taxon>Araneae</taxon>
        <taxon>Araneomorphae</taxon>
        <taxon>Entelegynae</taxon>
        <taxon>Araneoidea</taxon>
        <taxon>Araneidae</taxon>
        <taxon>Araneus</taxon>
    </lineage>
</organism>